<gene>
    <name evidence="1" type="ORF">GCM10023183_03290</name>
</gene>
<protein>
    <submittedName>
        <fullName evidence="1">Uncharacterized protein</fullName>
    </submittedName>
</protein>
<reference evidence="2" key="1">
    <citation type="journal article" date="2019" name="Int. J. Syst. Evol. Microbiol.">
        <title>The Global Catalogue of Microorganisms (GCM) 10K type strain sequencing project: providing services to taxonomists for standard genome sequencing and annotation.</title>
        <authorList>
            <consortium name="The Broad Institute Genomics Platform"/>
            <consortium name="The Broad Institute Genome Sequencing Center for Infectious Disease"/>
            <person name="Wu L."/>
            <person name="Ma J."/>
        </authorList>
    </citation>
    <scope>NUCLEOTIDE SEQUENCE [LARGE SCALE GENOMIC DNA]</scope>
    <source>
        <strain evidence="2">JCM 17917</strain>
    </source>
</reference>
<accession>A0ABP8F6V1</accession>
<evidence type="ECO:0000313" key="2">
    <source>
        <dbReference type="Proteomes" id="UP001501844"/>
    </source>
</evidence>
<organism evidence="1 2">
    <name type="scientific">Nibribacter koreensis</name>
    <dbReference type="NCBI Taxonomy" id="1084519"/>
    <lineage>
        <taxon>Bacteria</taxon>
        <taxon>Pseudomonadati</taxon>
        <taxon>Bacteroidota</taxon>
        <taxon>Cytophagia</taxon>
        <taxon>Cytophagales</taxon>
        <taxon>Hymenobacteraceae</taxon>
        <taxon>Nibribacter</taxon>
    </lineage>
</organism>
<dbReference type="EMBL" id="BAABGX010000001">
    <property type="protein sequence ID" value="GAA4296435.1"/>
    <property type="molecule type" value="Genomic_DNA"/>
</dbReference>
<dbReference type="Proteomes" id="UP001501844">
    <property type="component" value="Unassembled WGS sequence"/>
</dbReference>
<comment type="caution">
    <text evidence="1">The sequence shown here is derived from an EMBL/GenBank/DDBJ whole genome shotgun (WGS) entry which is preliminary data.</text>
</comment>
<proteinExistence type="predicted"/>
<sequence length="115" mass="13233">MHDLSVFGLFLPKQAKNEKASSVGFINPKVICRGFTNHRFLISHTFTKGIDKSPTDRFGIGKSRIAKVELVEEKELVKTQWLGYDYNHKSRMLKTSIILLTFYKLAGERGRHEHV</sequence>
<name>A0ABP8F6V1_9BACT</name>
<evidence type="ECO:0000313" key="1">
    <source>
        <dbReference type="EMBL" id="GAA4296435.1"/>
    </source>
</evidence>
<keyword evidence="2" id="KW-1185">Reference proteome</keyword>